<evidence type="ECO:0000313" key="2">
    <source>
        <dbReference type="EMBL" id="WAU06441.1"/>
    </source>
</evidence>
<dbReference type="RefSeq" id="WP_277412014.1">
    <property type="nucleotide sequence ID" value="NZ_CP114203.1"/>
</dbReference>
<sequence length="258" mass="24500">MGVTPKDTTDTTHQLGGFLMSLATTTLRRGRRLAVASLVAAAALSLTACQNGDDKAAPAPSASSSQAAPDGASKAGDSTSGGSASGGSTSGGSASGGAAASGGSSSGGASAGSSSAGGQQAGGGSGAAPGKGASRTGTNGGQGSATGGSGGQGGSSAGRQGVSGTWVGTLKWLTDYKLMVAPKRGMEQAFHVLDSTKVLGAAALCGDPDGRVQLDGSGYGTRPCSLTDLRKAAKLGNVTVQVTVDHGAATKIAELYHP</sequence>
<feature type="compositionally biased region" description="Gly residues" evidence="1">
    <location>
        <begin position="83"/>
        <end position="95"/>
    </location>
</feature>
<dbReference type="GeneID" id="301334101"/>
<evidence type="ECO:0000313" key="3">
    <source>
        <dbReference type="Proteomes" id="UP001210169"/>
    </source>
</evidence>
<protein>
    <recommendedName>
        <fullName evidence="4">Lipoprotein</fullName>
    </recommendedName>
</protein>
<keyword evidence="3" id="KW-1185">Reference proteome</keyword>
<evidence type="ECO:0000256" key="1">
    <source>
        <dbReference type="SAM" id="MobiDB-lite"/>
    </source>
</evidence>
<gene>
    <name evidence="2" type="ORF">STRNI_004943</name>
</gene>
<accession>A0ABY7J9J0</accession>
<dbReference type="EMBL" id="CP114203">
    <property type="protein sequence ID" value="WAU06441.1"/>
    <property type="molecule type" value="Genomic_DNA"/>
</dbReference>
<proteinExistence type="predicted"/>
<feature type="compositionally biased region" description="Gly residues" evidence="1">
    <location>
        <begin position="119"/>
        <end position="129"/>
    </location>
</feature>
<feature type="compositionally biased region" description="Low complexity" evidence="1">
    <location>
        <begin position="57"/>
        <end position="82"/>
    </location>
</feature>
<feature type="region of interest" description="Disordered" evidence="1">
    <location>
        <begin position="52"/>
        <end position="160"/>
    </location>
</feature>
<organism evidence="2 3">
    <name type="scientific">Streptomyces nigrescens</name>
    <dbReference type="NCBI Taxonomy" id="1920"/>
    <lineage>
        <taxon>Bacteria</taxon>
        <taxon>Bacillati</taxon>
        <taxon>Actinomycetota</taxon>
        <taxon>Actinomycetes</taxon>
        <taxon>Kitasatosporales</taxon>
        <taxon>Streptomycetaceae</taxon>
        <taxon>Streptomyces</taxon>
    </lineage>
</organism>
<evidence type="ECO:0008006" key="4">
    <source>
        <dbReference type="Google" id="ProtNLM"/>
    </source>
</evidence>
<reference evidence="2 3" key="1">
    <citation type="submission" date="2022-12" db="EMBL/GenBank/DDBJ databases">
        <authorList>
            <person name="Ruckert C."/>
            <person name="Busche T."/>
            <person name="Kalinowski J."/>
            <person name="Wittmann C."/>
        </authorList>
    </citation>
    <scope>NUCLEOTIDE SEQUENCE [LARGE SCALE GENOMIC DNA]</scope>
    <source>
        <strain evidence="2 3">DSM 40276</strain>
    </source>
</reference>
<feature type="compositionally biased region" description="Gly residues" evidence="1">
    <location>
        <begin position="138"/>
        <end position="156"/>
    </location>
</feature>
<name>A0ABY7J9J0_STRNI</name>
<dbReference type="Proteomes" id="UP001210169">
    <property type="component" value="Chromosome"/>
</dbReference>